<dbReference type="PROSITE" id="PS51394">
    <property type="entry name" value="PFU"/>
    <property type="match status" value="1"/>
</dbReference>
<dbReference type="PROSITE" id="PS50294">
    <property type="entry name" value="WD_REPEATS_REGION"/>
    <property type="match status" value="2"/>
</dbReference>
<keyword evidence="3 5" id="KW-0853">WD repeat</keyword>
<dbReference type="AlphaFoldDB" id="A0A4U0X9T3"/>
<feature type="domain" description="PFU" evidence="7">
    <location>
        <begin position="366"/>
        <end position="462"/>
    </location>
</feature>
<dbReference type="InterPro" id="IPR036322">
    <property type="entry name" value="WD40_repeat_dom_sf"/>
</dbReference>
<comment type="subcellular location">
    <subcellularLocation>
        <location evidence="1">Cytoplasm</location>
    </subcellularLocation>
</comment>
<dbReference type="GO" id="GO:0010992">
    <property type="term" value="P:ubiquitin recycling"/>
    <property type="evidence" value="ECO:0007669"/>
    <property type="project" value="TreeGrafter"/>
</dbReference>
<dbReference type="STRING" id="331657.A0A4U0X9T3"/>
<dbReference type="GO" id="GO:0043130">
    <property type="term" value="F:ubiquitin binding"/>
    <property type="evidence" value="ECO:0007669"/>
    <property type="project" value="TreeGrafter"/>
</dbReference>
<dbReference type="InterPro" id="IPR016024">
    <property type="entry name" value="ARM-type_fold"/>
</dbReference>
<dbReference type="FunFam" id="2.130.10.10:FF:000236">
    <property type="entry name" value="Polyubiquitin binding protein (Doa1/Ufd3)"/>
    <property type="match status" value="1"/>
</dbReference>
<dbReference type="GO" id="GO:0043161">
    <property type="term" value="P:proteasome-mediated ubiquitin-dependent protein catabolic process"/>
    <property type="evidence" value="ECO:0007669"/>
    <property type="project" value="TreeGrafter"/>
</dbReference>
<proteinExistence type="predicted"/>
<feature type="repeat" description="WD" evidence="5">
    <location>
        <begin position="98"/>
        <end position="131"/>
    </location>
</feature>
<evidence type="ECO:0000256" key="2">
    <source>
        <dbReference type="ARBA" id="ARBA00022490"/>
    </source>
</evidence>
<evidence type="ECO:0000256" key="1">
    <source>
        <dbReference type="ARBA" id="ARBA00004496"/>
    </source>
</evidence>
<dbReference type="Pfam" id="PF00400">
    <property type="entry name" value="WD40"/>
    <property type="match status" value="5"/>
</dbReference>
<dbReference type="InterPro" id="IPR013535">
    <property type="entry name" value="PUL_dom"/>
</dbReference>
<evidence type="ECO:0000313" key="9">
    <source>
        <dbReference type="EMBL" id="TKA73392.1"/>
    </source>
</evidence>
<evidence type="ECO:0000256" key="5">
    <source>
        <dbReference type="PROSITE-ProRule" id="PRU00221"/>
    </source>
</evidence>
<dbReference type="PROSITE" id="PS51396">
    <property type="entry name" value="PUL"/>
    <property type="match status" value="1"/>
</dbReference>
<comment type="caution">
    <text evidence="9">The sequence shown here is derived from an EMBL/GenBank/DDBJ whole genome shotgun (WGS) entry which is preliminary data.</text>
</comment>
<keyword evidence="4" id="KW-0677">Repeat</keyword>
<name>A0A4U0X9T3_9PEZI</name>
<dbReference type="PANTHER" id="PTHR19849">
    <property type="entry name" value="PHOSPHOLIPASE A-2-ACTIVATING PROTEIN"/>
    <property type="match status" value="1"/>
</dbReference>
<feature type="domain" description="PUL" evidence="8">
    <location>
        <begin position="497"/>
        <end position="783"/>
    </location>
</feature>
<evidence type="ECO:0000256" key="6">
    <source>
        <dbReference type="SAM" id="MobiDB-lite"/>
    </source>
</evidence>
<evidence type="ECO:0000256" key="3">
    <source>
        <dbReference type="ARBA" id="ARBA00022574"/>
    </source>
</evidence>
<dbReference type="FunFam" id="3.10.20.870:FF:000003">
    <property type="entry name" value="Polyubiquitin binding (Doa1 Ufd3) protein"/>
    <property type="match status" value="1"/>
</dbReference>
<dbReference type="Gene3D" id="1.25.10.10">
    <property type="entry name" value="Leucine-rich Repeat Variant"/>
    <property type="match status" value="1"/>
</dbReference>
<protein>
    <recommendedName>
        <fullName evidence="11">Phospholipase A-2-activating protein</fullName>
    </recommendedName>
</protein>
<reference evidence="9 10" key="1">
    <citation type="submission" date="2017-03" db="EMBL/GenBank/DDBJ databases">
        <title>Genomes of endolithic fungi from Antarctica.</title>
        <authorList>
            <person name="Coleine C."/>
            <person name="Masonjones S."/>
            <person name="Stajich J.E."/>
        </authorList>
    </citation>
    <scope>NUCLEOTIDE SEQUENCE [LARGE SCALE GENOMIC DNA]</scope>
    <source>
        <strain evidence="9 10">CCFEE 5187</strain>
    </source>
</reference>
<feature type="repeat" description="WD" evidence="5">
    <location>
        <begin position="225"/>
        <end position="255"/>
    </location>
</feature>
<dbReference type="GO" id="GO:0005737">
    <property type="term" value="C:cytoplasm"/>
    <property type="evidence" value="ECO:0007669"/>
    <property type="project" value="UniProtKB-SubCell"/>
</dbReference>
<dbReference type="InterPro" id="IPR038122">
    <property type="entry name" value="PFU_sf"/>
</dbReference>
<dbReference type="CDD" id="cd00200">
    <property type="entry name" value="WD40"/>
    <property type="match status" value="1"/>
</dbReference>
<evidence type="ECO:0008006" key="11">
    <source>
        <dbReference type="Google" id="ProtNLM"/>
    </source>
</evidence>
<dbReference type="PANTHER" id="PTHR19849:SF0">
    <property type="entry name" value="PHOSPHOLIPASE A-2-ACTIVATING PROTEIN"/>
    <property type="match status" value="1"/>
</dbReference>
<dbReference type="PROSITE" id="PS00678">
    <property type="entry name" value="WD_REPEATS_1"/>
    <property type="match status" value="1"/>
</dbReference>
<dbReference type="InterPro" id="IPR015943">
    <property type="entry name" value="WD40/YVTN_repeat-like_dom_sf"/>
</dbReference>
<dbReference type="SUPFAM" id="SSF50978">
    <property type="entry name" value="WD40 repeat-like"/>
    <property type="match status" value="1"/>
</dbReference>
<dbReference type="InterPro" id="IPR019775">
    <property type="entry name" value="WD40_repeat_CS"/>
</dbReference>
<dbReference type="OrthoDB" id="10265988at2759"/>
<dbReference type="Gene3D" id="2.130.10.10">
    <property type="entry name" value="YVTN repeat-like/Quinoprotein amine dehydrogenase"/>
    <property type="match status" value="1"/>
</dbReference>
<keyword evidence="10" id="KW-1185">Reference proteome</keyword>
<dbReference type="Gene3D" id="3.10.20.870">
    <property type="entry name" value="PFU (PLAA family ubiquitin binding), C-terminal domain"/>
    <property type="match status" value="1"/>
</dbReference>
<feature type="region of interest" description="Disordered" evidence="6">
    <location>
        <begin position="460"/>
        <end position="497"/>
    </location>
</feature>
<keyword evidence="2" id="KW-0963">Cytoplasm</keyword>
<sequence length="785" mass="84148">MSSMGDYKLAASLSGHEDDRDLTASRDATVRLWKLVTASPPTFDGTLSSHGTAFVNALAYVQPSSSYPDGLIVSGGKDTIIEVRQPGKAPEENAEGLLLGHAGNVCALDASEDGKTIVSGSWDTSARVWELGKWENSTVLEGHEASVWAVLAYDRETIITGCADKLIRVFHPSGKRIRTINGSSDVVRALCKLNSNHPSGAQFASAGNDAVVRLWTLDGTEVAQLHGHENFIYSLACLPNGDLVSSSEDRTVRVWRGDQCIQTITHPAISVWSVAACKSNGDIVTGASDRIVRVFSRDLERQGEPATIQAFEDSVKASSIPQQALGDGAVNKEQLPGPDFIAQKSGTKEGQVQMIKESNGNVSAYSWSTAANQWLLVGTVVDAAGSSGRKVRYQGKDFDYVFDVDIEDGKPPLKLPFNVSQNPYEAASKFIADNELPVTYLEQVANFIVTNTQGATLGAAAGPQAQAPGSDPWGSESRYRPGEVNAPAPPVATSRPRALPQTQYLSIASAALDKVQKKAEENNQILVNSGAKGLSLNPSDLNVLSALVKQLSLAQATSYAPKPHAALDDGIDLVLRLATAWPVELRLPGLDLLRLLAAASPNLVTRTSSSADDIVDVLASSGVFESAHDRPNNTMLAIRCLANVFMTDEGRLITDGEFDKIVGLMHPFLQSANRNVAVAIATLYINYAVMLERGEKGAEGTQTTIRGLRLLQDLTGLLQRAEDSEVIYRSLVAMGTLLTIGANFRHHVKKEVPDFEAALRAASVKKSAGEPRIKNVLDEIKDEMS</sequence>
<evidence type="ECO:0000259" key="7">
    <source>
        <dbReference type="PROSITE" id="PS51394"/>
    </source>
</evidence>
<evidence type="ECO:0000313" key="10">
    <source>
        <dbReference type="Proteomes" id="UP000308768"/>
    </source>
</evidence>
<dbReference type="InterPro" id="IPR001680">
    <property type="entry name" value="WD40_rpt"/>
</dbReference>
<dbReference type="SMART" id="SM00320">
    <property type="entry name" value="WD40"/>
    <property type="match status" value="7"/>
</dbReference>
<feature type="compositionally biased region" description="Low complexity" evidence="6">
    <location>
        <begin position="460"/>
        <end position="469"/>
    </location>
</feature>
<dbReference type="SUPFAM" id="SSF48371">
    <property type="entry name" value="ARM repeat"/>
    <property type="match status" value="1"/>
</dbReference>
<evidence type="ECO:0000259" key="8">
    <source>
        <dbReference type="PROSITE" id="PS51396"/>
    </source>
</evidence>
<dbReference type="InterPro" id="IPR011989">
    <property type="entry name" value="ARM-like"/>
</dbReference>
<dbReference type="Proteomes" id="UP000308768">
    <property type="component" value="Unassembled WGS sequence"/>
</dbReference>
<dbReference type="PROSITE" id="PS50082">
    <property type="entry name" value="WD_REPEATS_2"/>
    <property type="match status" value="2"/>
</dbReference>
<gene>
    <name evidence="9" type="ORF">B0A49_06805</name>
</gene>
<dbReference type="GO" id="GO:0005634">
    <property type="term" value="C:nucleus"/>
    <property type="evidence" value="ECO:0007669"/>
    <property type="project" value="TreeGrafter"/>
</dbReference>
<dbReference type="InterPro" id="IPR015155">
    <property type="entry name" value="PFU"/>
</dbReference>
<dbReference type="Pfam" id="PF08324">
    <property type="entry name" value="PUL"/>
    <property type="match status" value="1"/>
</dbReference>
<organism evidence="9 10">
    <name type="scientific">Cryomyces minteri</name>
    <dbReference type="NCBI Taxonomy" id="331657"/>
    <lineage>
        <taxon>Eukaryota</taxon>
        <taxon>Fungi</taxon>
        <taxon>Dikarya</taxon>
        <taxon>Ascomycota</taxon>
        <taxon>Pezizomycotina</taxon>
        <taxon>Dothideomycetes</taxon>
        <taxon>Dothideomycetes incertae sedis</taxon>
        <taxon>Cryomyces</taxon>
    </lineage>
</organism>
<dbReference type="Pfam" id="PF09070">
    <property type="entry name" value="PFU"/>
    <property type="match status" value="1"/>
</dbReference>
<evidence type="ECO:0000256" key="4">
    <source>
        <dbReference type="ARBA" id="ARBA00022737"/>
    </source>
</evidence>
<accession>A0A4U0X9T3</accession>
<dbReference type="EMBL" id="NAJN01000436">
    <property type="protein sequence ID" value="TKA73392.1"/>
    <property type="molecule type" value="Genomic_DNA"/>
</dbReference>